<gene>
    <name evidence="6" type="ORF">BJ508DRAFT_200540</name>
</gene>
<proteinExistence type="predicted"/>
<dbReference type="GO" id="GO:0005628">
    <property type="term" value="C:prospore membrane"/>
    <property type="evidence" value="ECO:0007669"/>
    <property type="project" value="TreeGrafter"/>
</dbReference>
<dbReference type="STRING" id="1160509.A0A3N4IMN9"/>
<protein>
    <submittedName>
        <fullName evidence="6">Uncharacterized protein</fullName>
    </submittedName>
</protein>
<dbReference type="OrthoDB" id="2107885at2759"/>
<evidence type="ECO:0000313" key="6">
    <source>
        <dbReference type="EMBL" id="RPA85968.1"/>
    </source>
</evidence>
<dbReference type="PANTHER" id="PTHR34292">
    <property type="entry name" value="OUTER SPORE WALL PROTEIN LDS1"/>
    <property type="match status" value="1"/>
</dbReference>
<dbReference type="Pfam" id="PF07264">
    <property type="entry name" value="EI24"/>
    <property type="match status" value="1"/>
</dbReference>
<name>A0A3N4IMN9_ASCIM</name>
<dbReference type="Proteomes" id="UP000275078">
    <property type="component" value="Unassembled WGS sequence"/>
</dbReference>
<feature type="non-terminal residue" evidence="6">
    <location>
        <position position="233"/>
    </location>
</feature>
<evidence type="ECO:0000256" key="4">
    <source>
        <dbReference type="ARBA" id="ARBA00023136"/>
    </source>
</evidence>
<feature type="transmembrane region" description="Helical" evidence="5">
    <location>
        <begin position="51"/>
        <end position="73"/>
    </location>
</feature>
<keyword evidence="7" id="KW-1185">Reference proteome</keyword>
<feature type="non-terminal residue" evidence="6">
    <location>
        <position position="1"/>
    </location>
</feature>
<feature type="transmembrane region" description="Helical" evidence="5">
    <location>
        <begin position="196"/>
        <end position="229"/>
    </location>
</feature>
<accession>A0A3N4IMN9</accession>
<dbReference type="GO" id="GO:0005811">
    <property type="term" value="C:lipid droplet"/>
    <property type="evidence" value="ECO:0007669"/>
    <property type="project" value="TreeGrafter"/>
</dbReference>
<dbReference type="AlphaFoldDB" id="A0A3N4IMN9"/>
<dbReference type="EMBL" id="ML119651">
    <property type="protein sequence ID" value="RPA85968.1"/>
    <property type="molecule type" value="Genomic_DNA"/>
</dbReference>
<comment type="subcellular location">
    <subcellularLocation>
        <location evidence="1">Membrane</location>
        <topology evidence="1">Multi-pass membrane protein</topology>
    </subcellularLocation>
</comment>
<organism evidence="6 7">
    <name type="scientific">Ascobolus immersus RN42</name>
    <dbReference type="NCBI Taxonomy" id="1160509"/>
    <lineage>
        <taxon>Eukaryota</taxon>
        <taxon>Fungi</taxon>
        <taxon>Dikarya</taxon>
        <taxon>Ascomycota</taxon>
        <taxon>Pezizomycotina</taxon>
        <taxon>Pezizomycetes</taxon>
        <taxon>Pezizales</taxon>
        <taxon>Ascobolaceae</taxon>
        <taxon>Ascobolus</taxon>
    </lineage>
</organism>
<evidence type="ECO:0000256" key="1">
    <source>
        <dbReference type="ARBA" id="ARBA00004141"/>
    </source>
</evidence>
<dbReference type="PANTHER" id="PTHR34292:SF1">
    <property type="entry name" value="OUTER SPORE WALL PROTEIN RRT8"/>
    <property type="match status" value="1"/>
</dbReference>
<keyword evidence="3 5" id="KW-1133">Transmembrane helix</keyword>
<keyword evidence="4 5" id="KW-0472">Membrane</keyword>
<reference evidence="6 7" key="1">
    <citation type="journal article" date="2018" name="Nat. Ecol. Evol.">
        <title>Pezizomycetes genomes reveal the molecular basis of ectomycorrhizal truffle lifestyle.</title>
        <authorList>
            <person name="Murat C."/>
            <person name="Payen T."/>
            <person name="Noel B."/>
            <person name="Kuo A."/>
            <person name="Morin E."/>
            <person name="Chen J."/>
            <person name="Kohler A."/>
            <person name="Krizsan K."/>
            <person name="Balestrini R."/>
            <person name="Da Silva C."/>
            <person name="Montanini B."/>
            <person name="Hainaut M."/>
            <person name="Levati E."/>
            <person name="Barry K.W."/>
            <person name="Belfiori B."/>
            <person name="Cichocki N."/>
            <person name="Clum A."/>
            <person name="Dockter R.B."/>
            <person name="Fauchery L."/>
            <person name="Guy J."/>
            <person name="Iotti M."/>
            <person name="Le Tacon F."/>
            <person name="Lindquist E.A."/>
            <person name="Lipzen A."/>
            <person name="Malagnac F."/>
            <person name="Mello A."/>
            <person name="Molinier V."/>
            <person name="Miyauchi S."/>
            <person name="Poulain J."/>
            <person name="Riccioni C."/>
            <person name="Rubini A."/>
            <person name="Sitrit Y."/>
            <person name="Splivallo R."/>
            <person name="Traeger S."/>
            <person name="Wang M."/>
            <person name="Zifcakova L."/>
            <person name="Wipf D."/>
            <person name="Zambonelli A."/>
            <person name="Paolocci F."/>
            <person name="Nowrousian M."/>
            <person name="Ottonello S."/>
            <person name="Baldrian P."/>
            <person name="Spatafora J.W."/>
            <person name="Henrissat B."/>
            <person name="Nagy L.G."/>
            <person name="Aury J.M."/>
            <person name="Wincker P."/>
            <person name="Grigoriev I.V."/>
            <person name="Bonfante P."/>
            <person name="Martin F.M."/>
        </authorList>
    </citation>
    <scope>NUCLEOTIDE SEQUENCE [LARGE SCALE GENOMIC DNA]</scope>
    <source>
        <strain evidence="6 7">RN42</strain>
    </source>
</reference>
<feature type="transmembrane region" description="Helical" evidence="5">
    <location>
        <begin position="149"/>
        <end position="175"/>
    </location>
</feature>
<evidence type="ECO:0000313" key="7">
    <source>
        <dbReference type="Proteomes" id="UP000275078"/>
    </source>
</evidence>
<dbReference type="GO" id="GO:0005619">
    <property type="term" value="C:ascospore wall"/>
    <property type="evidence" value="ECO:0007669"/>
    <property type="project" value="TreeGrafter"/>
</dbReference>
<sequence>GIGYLLTHRQLFPPFVRYIIPLVLLTFGVFFFLFAFTYIPQVAILSFFHGPLAFTNAVFIILGEGATLVAVIAENWMCESGIVDIFDCVLLLHGRSEKIAKTRELRLEKMDLKERTGVADALGKYKISPYLRFSCRLVVEYLLFFPLSFIPLVGVGLFIALSAYHLGPLAHYRYFQLKGLDKQERKAEIQGRKWRYWLFGCGHLTLQMVPVLSIFFLFTSAVGAALWAVRLEE</sequence>
<evidence type="ECO:0000256" key="2">
    <source>
        <dbReference type="ARBA" id="ARBA00022692"/>
    </source>
</evidence>
<feature type="transmembrane region" description="Helical" evidence="5">
    <location>
        <begin position="15"/>
        <end position="39"/>
    </location>
</feature>
<dbReference type="InterPro" id="IPR059112">
    <property type="entry name" value="CysZ/EI24"/>
</dbReference>
<dbReference type="InterPro" id="IPR052786">
    <property type="entry name" value="Spore_wall_assembly"/>
</dbReference>
<evidence type="ECO:0000256" key="3">
    <source>
        <dbReference type="ARBA" id="ARBA00022989"/>
    </source>
</evidence>
<evidence type="ECO:0000256" key="5">
    <source>
        <dbReference type="SAM" id="Phobius"/>
    </source>
</evidence>
<keyword evidence="2 5" id="KW-0812">Transmembrane</keyword>